<name>A0A0A9XA24_LYGHE</name>
<proteinExistence type="predicted"/>
<gene>
    <name evidence="1" type="primary">HUL4_3</name>
    <name evidence="2" type="synonym">HUL4_4</name>
    <name evidence="2" type="ORF">CM83_59904</name>
    <name evidence="1" type="ORF">CM83_59905</name>
</gene>
<sequence>MFSAFSLQFHTSPCMISIGMMLSDSDDEFEMSTATKWFLMSGLFSNRRFKVHPLNQMREQLGECHHLFPQLRKDEGRFRKYMRMTMETFDYILSKVKPQLHSKRYSN</sequence>
<dbReference type="EMBL" id="GBHO01026042">
    <property type="protein sequence ID" value="JAG17562.1"/>
    <property type="molecule type" value="Transcribed_RNA"/>
</dbReference>
<dbReference type="EMBL" id="GBHO01026040">
    <property type="protein sequence ID" value="JAG17564.1"/>
    <property type="molecule type" value="Transcribed_RNA"/>
</dbReference>
<dbReference type="AlphaFoldDB" id="A0A0A9XA24"/>
<accession>A0A0A9XA24</accession>
<organism evidence="1">
    <name type="scientific">Lygus hesperus</name>
    <name type="common">Western plant bug</name>
    <dbReference type="NCBI Taxonomy" id="30085"/>
    <lineage>
        <taxon>Eukaryota</taxon>
        <taxon>Metazoa</taxon>
        <taxon>Ecdysozoa</taxon>
        <taxon>Arthropoda</taxon>
        <taxon>Hexapoda</taxon>
        <taxon>Insecta</taxon>
        <taxon>Pterygota</taxon>
        <taxon>Neoptera</taxon>
        <taxon>Paraneoptera</taxon>
        <taxon>Hemiptera</taxon>
        <taxon>Heteroptera</taxon>
        <taxon>Panheteroptera</taxon>
        <taxon>Cimicomorpha</taxon>
        <taxon>Miridae</taxon>
        <taxon>Mirini</taxon>
        <taxon>Lygus</taxon>
    </lineage>
</organism>
<reference evidence="1" key="2">
    <citation type="submission" date="2014-07" db="EMBL/GenBank/DDBJ databases">
        <authorList>
            <person name="Hull J."/>
        </authorList>
    </citation>
    <scope>NUCLEOTIDE SEQUENCE</scope>
</reference>
<evidence type="ECO:0000313" key="1">
    <source>
        <dbReference type="EMBL" id="JAG17562.1"/>
    </source>
</evidence>
<protein>
    <submittedName>
        <fullName evidence="1">Putative E3 ubiquitin-protein ligase HUL4</fullName>
    </submittedName>
</protein>
<evidence type="ECO:0000313" key="2">
    <source>
        <dbReference type="EMBL" id="JAG17564.1"/>
    </source>
</evidence>
<reference evidence="1" key="1">
    <citation type="journal article" date="2014" name="PLoS ONE">
        <title>Transcriptome-Based Identification of ABC Transporters in the Western Tarnished Plant Bug Lygus hesperus.</title>
        <authorList>
            <person name="Hull J.J."/>
            <person name="Chaney K."/>
            <person name="Geib S.M."/>
            <person name="Fabrick J.A."/>
            <person name="Brent C.S."/>
            <person name="Walsh D."/>
            <person name="Lavine L.C."/>
        </authorList>
    </citation>
    <scope>NUCLEOTIDE SEQUENCE</scope>
</reference>